<keyword evidence="7" id="KW-1185">Reference proteome</keyword>
<feature type="compositionally biased region" description="Acidic residues" evidence="1">
    <location>
        <begin position="561"/>
        <end position="571"/>
    </location>
</feature>
<dbReference type="InterPro" id="IPR018827">
    <property type="entry name" value="YTP1_C"/>
</dbReference>
<keyword evidence="3" id="KW-0732">Signal</keyword>
<dbReference type="Proteomes" id="UP000237144">
    <property type="component" value="Unassembled WGS sequence"/>
</dbReference>
<evidence type="ECO:0008006" key="8">
    <source>
        <dbReference type="Google" id="ProtNLM"/>
    </source>
</evidence>
<proteinExistence type="predicted"/>
<dbReference type="AlphaFoldDB" id="A0A2S5BD18"/>
<feature type="transmembrane region" description="Helical" evidence="2">
    <location>
        <begin position="125"/>
        <end position="143"/>
    </location>
</feature>
<dbReference type="InterPro" id="IPR018825">
    <property type="entry name" value="DUF2427"/>
</dbReference>
<feature type="transmembrane region" description="Helical" evidence="2">
    <location>
        <begin position="56"/>
        <end position="79"/>
    </location>
</feature>
<feature type="compositionally biased region" description="Low complexity" evidence="1">
    <location>
        <begin position="515"/>
        <end position="526"/>
    </location>
</feature>
<dbReference type="Pfam" id="PF10355">
    <property type="entry name" value="Ytp1"/>
    <property type="match status" value="1"/>
</dbReference>
<comment type="caution">
    <text evidence="6">The sequence shown here is derived from an EMBL/GenBank/DDBJ whole genome shotgun (WGS) entry which is preliminary data.</text>
</comment>
<evidence type="ECO:0000256" key="2">
    <source>
        <dbReference type="SAM" id="Phobius"/>
    </source>
</evidence>
<keyword evidence="2" id="KW-1133">Transmembrane helix</keyword>
<evidence type="ECO:0000313" key="7">
    <source>
        <dbReference type="Proteomes" id="UP000237144"/>
    </source>
</evidence>
<dbReference type="CDD" id="cd08760">
    <property type="entry name" value="Cyt_b561_FRRS1_like"/>
    <property type="match status" value="1"/>
</dbReference>
<feature type="transmembrane region" description="Helical" evidence="2">
    <location>
        <begin position="390"/>
        <end position="411"/>
    </location>
</feature>
<accession>A0A2S5BD18</accession>
<feature type="transmembrane region" description="Helical" evidence="2">
    <location>
        <begin position="228"/>
        <end position="244"/>
    </location>
</feature>
<dbReference type="OrthoDB" id="4137487at2759"/>
<feature type="signal peptide" evidence="3">
    <location>
        <begin position="1"/>
        <end position="32"/>
    </location>
</feature>
<evidence type="ECO:0000313" key="6">
    <source>
        <dbReference type="EMBL" id="POY74675.1"/>
    </source>
</evidence>
<dbReference type="Pfam" id="PF10348">
    <property type="entry name" value="DUF2427"/>
    <property type="match status" value="1"/>
</dbReference>
<dbReference type="PANTHER" id="PTHR31685">
    <property type="entry name" value="INTEGRAL MEMBRANE PROTEIN (AFU_ORTHOLOGUE AFUA_6G12730)-RELATED"/>
    <property type="match status" value="1"/>
</dbReference>
<feature type="chain" id="PRO_5015428686" description="Protein YTP1-like C-terminal domain-containing protein" evidence="3">
    <location>
        <begin position="33"/>
        <end position="600"/>
    </location>
</feature>
<sequence length="600" mass="65120">MTLTRSGRARPCSALTLLSLVVFSTLLTVVAAHDHHETEDVGPYEHNFTNDEPLDSVIQWHIGIQIFCWGILFPVGMILGMTRSRFHVPVQSIGIVLSLAGNFLGHHHAGRSFHMTAHAHFASYLWWYMISQAAMGVFLKLHVLEGSRVRKGVVVAHGIVGKSFPVVGWVQMIFGGIAALGYCFGDHLGQCLAHFIMGSAFIGYALILLIMLRLGAGFLARHKMSQEYLDSWVIMLWGIVNTFTEHNFLAAHPTGWSHKDMQHVSLGVLWWAGGALGIFLGRKGTRNIVPAIIIGMTGYAMANHGQHLEFSTDVHKLFGYSLMLAALARIVEVCFVLRDQATSESGRPRAWQHLPPYLLILSGLTFLSATEEQMQWVAGSGMDSTTYANILFSGAFAIYLVGNGLVEIYLYQTAGKDEPEESFEANMDVEDGGSGVGIRGRTRYRSTGAADQPTRGPGGLAAAIPAAIAGAISSLSQAIRSPNASRGLFGPAQETAASSRRHEQEMAQYEQVPLTSSTAATAAGAADGRRTVDDVGSGRRRGGESGALPLGSDETVFDVGDFQDDDDDDGGDGYWQDKEDEDSERQPQQQQGGLRRTARI</sequence>
<feature type="transmembrane region" description="Helical" evidence="2">
    <location>
        <begin position="288"/>
        <end position="305"/>
    </location>
</feature>
<feature type="transmembrane region" description="Helical" evidence="2">
    <location>
        <begin position="164"/>
        <end position="182"/>
    </location>
</feature>
<feature type="domain" description="DUF2427" evidence="4">
    <location>
        <begin position="46"/>
        <end position="142"/>
    </location>
</feature>
<feature type="domain" description="Protein YTP1-like C-terminal" evidence="5">
    <location>
        <begin position="168"/>
        <end position="405"/>
    </location>
</feature>
<dbReference type="STRING" id="741276.A0A2S5BD18"/>
<keyword evidence="2" id="KW-0472">Membrane</keyword>
<reference evidence="6 7" key="1">
    <citation type="journal article" date="2018" name="Front. Microbiol.">
        <title>Prospects for Fungal Bioremediation of Acidic Radioactive Waste Sites: Characterization and Genome Sequence of Rhodotorula taiwanensis MD1149.</title>
        <authorList>
            <person name="Tkavc R."/>
            <person name="Matrosova V.Y."/>
            <person name="Grichenko O.E."/>
            <person name="Gostincar C."/>
            <person name="Volpe R.P."/>
            <person name="Klimenkova P."/>
            <person name="Gaidamakova E.K."/>
            <person name="Zhou C.E."/>
            <person name="Stewart B.J."/>
            <person name="Lyman M.G."/>
            <person name="Malfatti S.A."/>
            <person name="Rubinfeld B."/>
            <person name="Courtot M."/>
            <person name="Singh J."/>
            <person name="Dalgard C.L."/>
            <person name="Hamilton T."/>
            <person name="Frey K.G."/>
            <person name="Gunde-Cimerman N."/>
            <person name="Dugan L."/>
            <person name="Daly M.J."/>
        </authorList>
    </citation>
    <scope>NUCLEOTIDE SEQUENCE [LARGE SCALE GENOMIC DNA]</scope>
    <source>
        <strain evidence="6 7">MD1149</strain>
    </source>
</reference>
<evidence type="ECO:0000256" key="3">
    <source>
        <dbReference type="SAM" id="SignalP"/>
    </source>
</evidence>
<feature type="transmembrane region" description="Helical" evidence="2">
    <location>
        <begin position="194"/>
        <end position="216"/>
    </location>
</feature>
<evidence type="ECO:0000259" key="4">
    <source>
        <dbReference type="Pfam" id="PF10348"/>
    </source>
</evidence>
<feature type="region of interest" description="Disordered" evidence="1">
    <location>
        <begin position="484"/>
        <end position="600"/>
    </location>
</feature>
<feature type="transmembrane region" description="Helical" evidence="2">
    <location>
        <begin position="264"/>
        <end position="281"/>
    </location>
</feature>
<gene>
    <name evidence="6" type="ORF">BMF94_2437</name>
</gene>
<keyword evidence="2" id="KW-0812">Transmembrane</keyword>
<evidence type="ECO:0000256" key="1">
    <source>
        <dbReference type="SAM" id="MobiDB-lite"/>
    </source>
</evidence>
<feature type="transmembrane region" description="Helical" evidence="2">
    <location>
        <begin position="317"/>
        <end position="338"/>
    </location>
</feature>
<organism evidence="6 7">
    <name type="scientific">Rhodotorula taiwanensis</name>
    <dbReference type="NCBI Taxonomy" id="741276"/>
    <lineage>
        <taxon>Eukaryota</taxon>
        <taxon>Fungi</taxon>
        <taxon>Dikarya</taxon>
        <taxon>Basidiomycota</taxon>
        <taxon>Pucciniomycotina</taxon>
        <taxon>Microbotryomycetes</taxon>
        <taxon>Sporidiobolales</taxon>
        <taxon>Sporidiobolaceae</taxon>
        <taxon>Rhodotorula</taxon>
    </lineage>
</organism>
<feature type="compositionally biased region" description="Basic and acidic residues" evidence="1">
    <location>
        <begin position="527"/>
        <end position="543"/>
    </location>
</feature>
<feature type="transmembrane region" description="Helical" evidence="2">
    <location>
        <begin position="86"/>
        <end position="105"/>
    </location>
</feature>
<dbReference type="EMBL" id="PJQD01000023">
    <property type="protein sequence ID" value="POY74675.1"/>
    <property type="molecule type" value="Genomic_DNA"/>
</dbReference>
<protein>
    <recommendedName>
        <fullName evidence="8">Protein YTP1-like C-terminal domain-containing protein</fullName>
    </recommendedName>
</protein>
<name>A0A2S5BD18_9BASI</name>
<feature type="transmembrane region" description="Helical" evidence="2">
    <location>
        <begin position="350"/>
        <end position="370"/>
    </location>
</feature>
<evidence type="ECO:0000259" key="5">
    <source>
        <dbReference type="Pfam" id="PF10355"/>
    </source>
</evidence>
<dbReference type="PANTHER" id="PTHR31685:SF2">
    <property type="entry name" value="PROTEIN YTP1"/>
    <property type="match status" value="1"/>
</dbReference>